<dbReference type="Proteomes" id="UP000319257">
    <property type="component" value="Unassembled WGS sequence"/>
</dbReference>
<evidence type="ECO:0000313" key="2">
    <source>
        <dbReference type="Proteomes" id="UP000319257"/>
    </source>
</evidence>
<gene>
    <name evidence="1" type="ORF">E0L32_006929</name>
</gene>
<evidence type="ECO:0000313" key="1">
    <source>
        <dbReference type="EMBL" id="TPX12282.1"/>
    </source>
</evidence>
<dbReference type="GeneID" id="41974376"/>
<organism evidence="1 2">
    <name type="scientific">Thyridium curvatum</name>
    <dbReference type="NCBI Taxonomy" id="1093900"/>
    <lineage>
        <taxon>Eukaryota</taxon>
        <taxon>Fungi</taxon>
        <taxon>Dikarya</taxon>
        <taxon>Ascomycota</taxon>
        <taxon>Pezizomycotina</taxon>
        <taxon>Sordariomycetes</taxon>
        <taxon>Sordariomycetidae</taxon>
        <taxon>Thyridiales</taxon>
        <taxon>Thyridiaceae</taxon>
        <taxon>Thyridium</taxon>
    </lineage>
</organism>
<reference evidence="1 2" key="1">
    <citation type="submission" date="2019-06" db="EMBL/GenBank/DDBJ databases">
        <title>Draft genome sequence of the filamentous fungus Phialemoniopsis curvata isolated from diesel fuel.</title>
        <authorList>
            <person name="Varaljay V.A."/>
            <person name="Lyon W.J."/>
            <person name="Crouch A.L."/>
            <person name="Drake C.E."/>
            <person name="Hollomon J.M."/>
            <person name="Nadeau L.J."/>
            <person name="Nunn H.S."/>
            <person name="Stevenson B.S."/>
            <person name="Bojanowski C.L."/>
            <person name="Crookes-Goodson W.J."/>
        </authorList>
    </citation>
    <scope>NUCLEOTIDE SEQUENCE [LARGE SCALE GENOMIC DNA]</scope>
    <source>
        <strain evidence="1 2">D216</strain>
    </source>
</reference>
<sequence>MASAREDLSSDHRLPICPREGHPLVALDLSNNAVPSSSSTRNDTSLSDPFADLPAELRMDILARLTTPHDIYGIICASRAMCEALMVNDGFRKQLVRTLLAAGRADLETYLKAVSAAVVLLAVPLCRRQNATMADWKSAFLFLWWWRGLQVRLCFRGARHFDLCVAGMPELDSVVDQSQFYVPRLHWKPWVSMLGKYGLITGGPCW</sequence>
<dbReference type="AlphaFoldDB" id="A0A507AQM0"/>
<accession>A0A507AQM0</accession>
<keyword evidence="2" id="KW-1185">Reference proteome</keyword>
<evidence type="ECO:0008006" key="3">
    <source>
        <dbReference type="Google" id="ProtNLM"/>
    </source>
</evidence>
<comment type="caution">
    <text evidence="1">The sequence shown here is derived from an EMBL/GenBank/DDBJ whole genome shotgun (WGS) entry which is preliminary data.</text>
</comment>
<dbReference type="InParanoid" id="A0A507AQM0"/>
<proteinExistence type="predicted"/>
<protein>
    <recommendedName>
        <fullName evidence="3">F-box domain-containing protein</fullName>
    </recommendedName>
</protein>
<dbReference type="EMBL" id="SKBQ01000041">
    <property type="protein sequence ID" value="TPX12282.1"/>
    <property type="molecule type" value="Genomic_DNA"/>
</dbReference>
<dbReference type="RefSeq" id="XP_030993993.1">
    <property type="nucleotide sequence ID" value="XM_031141616.1"/>
</dbReference>
<name>A0A507AQM0_9PEZI</name>